<accession>I2GZY2</accession>
<dbReference type="GeneID" id="14493939"/>
<dbReference type="GO" id="GO:0007131">
    <property type="term" value="P:reciprocal meiotic recombination"/>
    <property type="evidence" value="ECO:0007669"/>
    <property type="project" value="InterPro"/>
</dbReference>
<evidence type="ECO:0000313" key="2">
    <source>
        <dbReference type="Proteomes" id="UP000002866"/>
    </source>
</evidence>
<dbReference type="InterPro" id="IPR004354">
    <property type="entry name" value="Meiotic_Rec114"/>
</dbReference>
<dbReference type="EMBL" id="HE806317">
    <property type="protein sequence ID" value="CCH59684.1"/>
    <property type="molecule type" value="Genomic_DNA"/>
</dbReference>
<dbReference type="InParanoid" id="I2GZY2"/>
<dbReference type="KEGG" id="tbl:TBLA_0B08690"/>
<dbReference type="RefSeq" id="XP_004179203.1">
    <property type="nucleotide sequence ID" value="XM_004179155.1"/>
</dbReference>
<dbReference type="FunCoup" id="I2GZY2">
    <property type="interactions" value="29"/>
</dbReference>
<reference evidence="1 2" key="1">
    <citation type="journal article" date="2011" name="Proc. Natl. Acad. Sci. U.S.A.">
        <title>Evolutionary erosion of yeast sex chromosomes by mating-type switching accidents.</title>
        <authorList>
            <person name="Gordon J.L."/>
            <person name="Armisen D."/>
            <person name="Proux-Wera E."/>
            <person name="Oheigeartaigh S.S."/>
            <person name="Byrne K.P."/>
            <person name="Wolfe K.H."/>
        </authorList>
    </citation>
    <scope>NUCLEOTIDE SEQUENCE [LARGE SCALE GENOMIC DNA]</scope>
    <source>
        <strain evidence="2">ATCC 34711 / CBS 6284 / DSM 70876 / NBRC 10599 / NRRL Y-10934 / UCD 77-7</strain>
    </source>
</reference>
<proteinExistence type="predicted"/>
<name>I2GZY2_HENB6</name>
<dbReference type="AlphaFoldDB" id="I2GZY2"/>
<dbReference type="Pfam" id="PF03525">
    <property type="entry name" value="Meiotic_rec114"/>
    <property type="match status" value="1"/>
</dbReference>
<dbReference type="HOGENOM" id="CLU_891636_0_0_1"/>
<protein>
    <submittedName>
        <fullName evidence="1">Uncharacterized protein</fullName>
    </submittedName>
</protein>
<gene>
    <name evidence="1" type="primary">TBLA0B08690</name>
    <name evidence="1" type="ORF">TBLA_0B08690</name>
</gene>
<dbReference type="OrthoDB" id="4036344at2759"/>
<dbReference type="Proteomes" id="UP000002866">
    <property type="component" value="Chromosome 2"/>
</dbReference>
<sequence length="288" mass="33216">MAMDVLFSCELLIFQQYKKPSWCPDGFSSQNKHESKNIDNWNQFVKKHHKIHISTGSLHKKVGVFIFDINQKPVEALILDQASDFKELCKIKSKAPSLSFKYIFNNWLRSFQITFANTSDFEKCVKVLENLGLAIPEGKASNQSINYLNSKNTKLNIVVEKEVSLEESYKENVSYDKSLEILNANCASSSFSVPLPLPHNNNNYSNNSNVLVTDKYASTLNVQSGRLNTNRCQEMIDVSVQTIELEKNKEVNYKISKRVIKQKLKDKEFMQWVDKIEKVLKDMSRDRK</sequence>
<keyword evidence="2" id="KW-1185">Reference proteome</keyword>
<evidence type="ECO:0000313" key="1">
    <source>
        <dbReference type="EMBL" id="CCH59684.1"/>
    </source>
</evidence>
<organism evidence="1 2">
    <name type="scientific">Henningerozyma blattae (strain ATCC 34711 / CBS 6284 / DSM 70876 / NBRC 10599 / NRRL Y-10934 / UCD 77-7)</name>
    <name type="common">Yeast</name>
    <name type="synonym">Tetrapisispora blattae</name>
    <dbReference type="NCBI Taxonomy" id="1071380"/>
    <lineage>
        <taxon>Eukaryota</taxon>
        <taxon>Fungi</taxon>
        <taxon>Dikarya</taxon>
        <taxon>Ascomycota</taxon>
        <taxon>Saccharomycotina</taxon>
        <taxon>Saccharomycetes</taxon>
        <taxon>Saccharomycetales</taxon>
        <taxon>Saccharomycetaceae</taxon>
        <taxon>Henningerozyma</taxon>
    </lineage>
</organism>